<evidence type="ECO:0000256" key="2">
    <source>
        <dbReference type="ARBA" id="ARBA00009477"/>
    </source>
</evidence>
<protein>
    <submittedName>
        <fullName evidence="11">Efflux RND transporter periplasmic adaptor subunit</fullName>
    </submittedName>
</protein>
<dbReference type="InterPro" id="IPR006143">
    <property type="entry name" value="RND_pump_MFP"/>
</dbReference>
<reference evidence="11" key="1">
    <citation type="submission" date="2020-03" db="EMBL/GenBank/DDBJ databases">
        <title>Solimonas marina sp. nov., isolated from deep seawater of the Pacific Ocean.</title>
        <authorList>
            <person name="Liu X."/>
            <person name="Lai Q."/>
            <person name="Sun F."/>
            <person name="Gai Y."/>
            <person name="Li G."/>
            <person name="Shao Z."/>
        </authorList>
    </citation>
    <scope>NUCLEOTIDE SEQUENCE</scope>
    <source>
        <strain evidence="11">C16B3</strain>
    </source>
</reference>
<keyword evidence="5" id="KW-0997">Cell inner membrane</keyword>
<dbReference type="AlphaFoldDB" id="A0A969WAJ3"/>
<feature type="domain" description="Multidrug resistance protein MdtA-like alpha-helical hairpin" evidence="7">
    <location>
        <begin position="104"/>
        <end position="173"/>
    </location>
</feature>
<feature type="domain" description="Multidrug resistance protein MdtA-like beta-barrel" evidence="9">
    <location>
        <begin position="211"/>
        <end position="292"/>
    </location>
</feature>
<keyword evidence="4" id="KW-1003">Cell membrane</keyword>
<name>A0A969WAJ3_9GAMM</name>
<keyword evidence="6" id="KW-0472">Membrane</keyword>
<gene>
    <name evidence="11" type="ORF">G7Y82_09630</name>
</gene>
<sequence length="384" mass="40686">MSVRRLALIAAFVLVIAFIAWRKHDNQPKTDIGRRPTPVELTQVRAGPAPVELSAVGNVISPHVVNVRAQVSGQLKQIFFREGDAVSAGQKLFLIDPAPYEAALAQAKAQLQIDKAALAAAKAQYDRMKPLVDKQYVTSQEYDNARAAAAEGSAKLMADEAAVKTAEINLGYTLIRAPISGRTGSIGAKTGNLVSSNDTTPLVVLNEIDKVEVQFAIPQSHLPEVQASLAKGPVQVQIFDDNAAETPLGTGKLTFIDNSIDAASGTVTLKAEVNNQAHRLWPGTFVTAMIRLAMEPNALLVPETAVQPGAEGQYVFIVDGKGKTSLRTVTVDRQVGRDLVVNSGVKPGETIVKMIPHNMQPGTIVSGIGDGAHDDSPAKASTAP</sequence>
<dbReference type="GO" id="GO:1990281">
    <property type="term" value="C:efflux pump complex"/>
    <property type="evidence" value="ECO:0007669"/>
    <property type="project" value="TreeGrafter"/>
</dbReference>
<dbReference type="Pfam" id="PF25917">
    <property type="entry name" value="BSH_RND"/>
    <property type="match status" value="1"/>
</dbReference>
<evidence type="ECO:0000259" key="7">
    <source>
        <dbReference type="Pfam" id="PF25876"/>
    </source>
</evidence>
<comment type="caution">
    <text evidence="11">The sequence shown here is derived from an EMBL/GenBank/DDBJ whole genome shotgun (WGS) entry which is preliminary data.</text>
</comment>
<dbReference type="InterPro" id="IPR058626">
    <property type="entry name" value="MdtA-like_b-barrel"/>
</dbReference>
<evidence type="ECO:0000256" key="5">
    <source>
        <dbReference type="ARBA" id="ARBA00022519"/>
    </source>
</evidence>
<dbReference type="Pfam" id="PF25967">
    <property type="entry name" value="RND-MFP_C"/>
    <property type="match status" value="1"/>
</dbReference>
<evidence type="ECO:0000313" key="11">
    <source>
        <dbReference type="EMBL" id="NKF22579.1"/>
    </source>
</evidence>
<keyword evidence="3" id="KW-0813">Transport</keyword>
<proteinExistence type="inferred from homology"/>
<keyword evidence="12" id="KW-1185">Reference proteome</keyword>
<dbReference type="EMBL" id="JAAVXB010000004">
    <property type="protein sequence ID" value="NKF22579.1"/>
    <property type="molecule type" value="Genomic_DNA"/>
</dbReference>
<dbReference type="Pfam" id="PF25876">
    <property type="entry name" value="HH_MFP_RND"/>
    <property type="match status" value="1"/>
</dbReference>
<dbReference type="GO" id="GO:0015562">
    <property type="term" value="F:efflux transmembrane transporter activity"/>
    <property type="evidence" value="ECO:0007669"/>
    <property type="project" value="TreeGrafter"/>
</dbReference>
<evidence type="ECO:0000256" key="3">
    <source>
        <dbReference type="ARBA" id="ARBA00022448"/>
    </source>
</evidence>
<dbReference type="Proteomes" id="UP000653472">
    <property type="component" value="Unassembled WGS sequence"/>
</dbReference>
<dbReference type="InterPro" id="IPR058627">
    <property type="entry name" value="MdtA-like_C"/>
</dbReference>
<dbReference type="Gene3D" id="2.40.50.100">
    <property type="match status" value="1"/>
</dbReference>
<dbReference type="SUPFAM" id="SSF111369">
    <property type="entry name" value="HlyD-like secretion proteins"/>
    <property type="match status" value="1"/>
</dbReference>
<accession>A0A969WAJ3</accession>
<organism evidence="11 12">
    <name type="scientific">Solimonas marina</name>
    <dbReference type="NCBI Taxonomy" id="2714601"/>
    <lineage>
        <taxon>Bacteria</taxon>
        <taxon>Pseudomonadati</taxon>
        <taxon>Pseudomonadota</taxon>
        <taxon>Gammaproteobacteria</taxon>
        <taxon>Nevskiales</taxon>
        <taxon>Nevskiaceae</taxon>
        <taxon>Solimonas</taxon>
    </lineage>
</organism>
<evidence type="ECO:0000256" key="4">
    <source>
        <dbReference type="ARBA" id="ARBA00022475"/>
    </source>
</evidence>
<dbReference type="Gene3D" id="2.40.30.170">
    <property type="match status" value="1"/>
</dbReference>
<dbReference type="Pfam" id="PF25944">
    <property type="entry name" value="Beta-barrel_RND"/>
    <property type="match status" value="1"/>
</dbReference>
<feature type="domain" description="Multidrug resistance protein MdtA-like barrel-sandwich hybrid" evidence="8">
    <location>
        <begin position="64"/>
        <end position="205"/>
    </location>
</feature>
<dbReference type="Gene3D" id="2.40.420.20">
    <property type="match status" value="1"/>
</dbReference>
<evidence type="ECO:0000259" key="10">
    <source>
        <dbReference type="Pfam" id="PF25967"/>
    </source>
</evidence>
<evidence type="ECO:0000259" key="9">
    <source>
        <dbReference type="Pfam" id="PF25944"/>
    </source>
</evidence>
<evidence type="ECO:0000313" key="12">
    <source>
        <dbReference type="Proteomes" id="UP000653472"/>
    </source>
</evidence>
<dbReference type="Gene3D" id="1.10.287.470">
    <property type="entry name" value="Helix hairpin bin"/>
    <property type="match status" value="1"/>
</dbReference>
<dbReference type="PANTHER" id="PTHR30469:SF36">
    <property type="entry name" value="BLL3903 PROTEIN"/>
    <property type="match status" value="1"/>
</dbReference>
<evidence type="ECO:0000259" key="8">
    <source>
        <dbReference type="Pfam" id="PF25917"/>
    </source>
</evidence>
<evidence type="ECO:0000256" key="1">
    <source>
        <dbReference type="ARBA" id="ARBA00004236"/>
    </source>
</evidence>
<dbReference type="NCBIfam" id="TIGR01730">
    <property type="entry name" value="RND_mfp"/>
    <property type="match status" value="1"/>
</dbReference>
<evidence type="ECO:0000256" key="6">
    <source>
        <dbReference type="ARBA" id="ARBA00023136"/>
    </source>
</evidence>
<feature type="domain" description="Multidrug resistance protein MdtA-like C-terminal permuted SH3" evidence="10">
    <location>
        <begin position="297"/>
        <end position="352"/>
    </location>
</feature>
<dbReference type="InterPro" id="IPR058625">
    <property type="entry name" value="MdtA-like_BSH"/>
</dbReference>
<comment type="subcellular location">
    <subcellularLocation>
        <location evidence="1">Cell membrane</location>
    </subcellularLocation>
</comment>
<dbReference type="RefSeq" id="WP_168147826.1">
    <property type="nucleotide sequence ID" value="NZ_JAAVXB010000004.1"/>
</dbReference>
<dbReference type="InterPro" id="IPR058624">
    <property type="entry name" value="MdtA-like_HH"/>
</dbReference>
<comment type="similarity">
    <text evidence="2">Belongs to the membrane fusion protein (MFP) (TC 8.A.1) family.</text>
</comment>
<dbReference type="PANTHER" id="PTHR30469">
    <property type="entry name" value="MULTIDRUG RESISTANCE PROTEIN MDTA"/>
    <property type="match status" value="1"/>
</dbReference>